<dbReference type="OrthoDB" id="998068at2759"/>
<reference evidence="2 3" key="1">
    <citation type="journal article" date="2021" name="Plant Biotechnol. J.">
        <title>Multi-omics assisted identification of the key and species-specific regulatory components of drought-tolerant mechanisms in Gossypium stocksii.</title>
        <authorList>
            <person name="Yu D."/>
            <person name="Ke L."/>
            <person name="Zhang D."/>
            <person name="Wu Y."/>
            <person name="Sun Y."/>
            <person name="Mei J."/>
            <person name="Sun J."/>
            <person name="Sun Y."/>
        </authorList>
    </citation>
    <scope>NUCLEOTIDE SEQUENCE [LARGE SCALE GENOMIC DNA]</scope>
    <source>
        <strain evidence="3">cv. E1</strain>
        <tissue evidence="2">Leaf</tissue>
    </source>
</reference>
<dbReference type="AlphaFoldDB" id="A0A9D3UC55"/>
<proteinExistence type="predicted"/>
<sequence length="136" mass="15207">MGEIIAMGENFIVSYSFDKIDILIRTKHIHKIEEVITLEVGCEKFPICVTEKYLVENSDDKNKKRMELKGREEEASSETDQIVGSDALETQCLEENEVDLDQIIGMENSLSEGLEAGCDDSGLMHLEGEKGPVQIV</sequence>
<feature type="compositionally biased region" description="Basic and acidic residues" evidence="1">
    <location>
        <begin position="59"/>
        <end position="74"/>
    </location>
</feature>
<gene>
    <name evidence="2" type="ORF">J1N35_039667</name>
</gene>
<name>A0A9D3UC55_9ROSI</name>
<feature type="region of interest" description="Disordered" evidence="1">
    <location>
        <begin position="59"/>
        <end position="84"/>
    </location>
</feature>
<evidence type="ECO:0000313" key="3">
    <source>
        <dbReference type="Proteomes" id="UP000828251"/>
    </source>
</evidence>
<accession>A0A9D3UC55</accession>
<dbReference type="EMBL" id="JAIQCV010000012">
    <property type="protein sequence ID" value="KAH1037924.1"/>
    <property type="molecule type" value="Genomic_DNA"/>
</dbReference>
<organism evidence="2 3">
    <name type="scientific">Gossypium stocksii</name>
    <dbReference type="NCBI Taxonomy" id="47602"/>
    <lineage>
        <taxon>Eukaryota</taxon>
        <taxon>Viridiplantae</taxon>
        <taxon>Streptophyta</taxon>
        <taxon>Embryophyta</taxon>
        <taxon>Tracheophyta</taxon>
        <taxon>Spermatophyta</taxon>
        <taxon>Magnoliopsida</taxon>
        <taxon>eudicotyledons</taxon>
        <taxon>Gunneridae</taxon>
        <taxon>Pentapetalae</taxon>
        <taxon>rosids</taxon>
        <taxon>malvids</taxon>
        <taxon>Malvales</taxon>
        <taxon>Malvaceae</taxon>
        <taxon>Malvoideae</taxon>
        <taxon>Gossypium</taxon>
    </lineage>
</organism>
<comment type="caution">
    <text evidence="2">The sequence shown here is derived from an EMBL/GenBank/DDBJ whole genome shotgun (WGS) entry which is preliminary data.</text>
</comment>
<keyword evidence="3" id="KW-1185">Reference proteome</keyword>
<evidence type="ECO:0000313" key="2">
    <source>
        <dbReference type="EMBL" id="KAH1037924.1"/>
    </source>
</evidence>
<dbReference type="Proteomes" id="UP000828251">
    <property type="component" value="Unassembled WGS sequence"/>
</dbReference>
<evidence type="ECO:0000256" key="1">
    <source>
        <dbReference type="SAM" id="MobiDB-lite"/>
    </source>
</evidence>
<protein>
    <submittedName>
        <fullName evidence="2">Uncharacterized protein</fullName>
    </submittedName>
</protein>